<keyword evidence="1" id="KW-0175">Coiled coil</keyword>
<evidence type="ECO:0000313" key="3">
    <source>
        <dbReference type="EMBL" id="TWP28662.1"/>
    </source>
</evidence>
<dbReference type="AlphaFoldDB" id="A0A563DEX4"/>
<dbReference type="EMBL" id="SELH01000017">
    <property type="protein sequence ID" value="TWP28662.1"/>
    <property type="molecule type" value="Genomic_DNA"/>
</dbReference>
<dbReference type="Proteomes" id="UP000319499">
    <property type="component" value="Unassembled WGS sequence"/>
</dbReference>
<evidence type="ECO:0000256" key="2">
    <source>
        <dbReference type="SAM" id="SignalP"/>
    </source>
</evidence>
<organism evidence="3 4">
    <name type="scientific">Apibacter muscae</name>
    <dbReference type="NCBI Taxonomy" id="2509004"/>
    <lineage>
        <taxon>Bacteria</taxon>
        <taxon>Pseudomonadati</taxon>
        <taxon>Bacteroidota</taxon>
        <taxon>Flavobacteriia</taxon>
        <taxon>Flavobacteriales</taxon>
        <taxon>Weeksellaceae</taxon>
        <taxon>Apibacter</taxon>
    </lineage>
</organism>
<evidence type="ECO:0000256" key="1">
    <source>
        <dbReference type="SAM" id="Coils"/>
    </source>
</evidence>
<gene>
    <name evidence="3" type="ORF">ETU09_04915</name>
</gene>
<evidence type="ECO:0000313" key="4">
    <source>
        <dbReference type="Proteomes" id="UP000319499"/>
    </source>
</evidence>
<keyword evidence="4" id="KW-1185">Reference proteome</keyword>
<feature type="signal peptide" evidence="2">
    <location>
        <begin position="1"/>
        <end position="24"/>
    </location>
</feature>
<name>A0A563DEX4_9FLAO</name>
<dbReference type="SUPFAM" id="SSF56935">
    <property type="entry name" value="Porins"/>
    <property type="match status" value="1"/>
</dbReference>
<proteinExistence type="predicted"/>
<dbReference type="RefSeq" id="WP_146262097.1">
    <property type="nucleotide sequence ID" value="NZ_SELG01000032.1"/>
</dbReference>
<dbReference type="InterPro" id="IPR023614">
    <property type="entry name" value="Porin_dom_sf"/>
</dbReference>
<reference evidence="3 4" key="1">
    <citation type="submission" date="2019-02" db="EMBL/GenBank/DDBJ databases">
        <title>Apibacter muscae sp. nov.: a novel member of the house fly microbiota.</title>
        <authorList>
            <person name="Park R."/>
        </authorList>
    </citation>
    <scope>NUCLEOTIDE SEQUENCE [LARGE SCALE GENOMIC DNA]</scope>
    <source>
        <strain evidence="3 4">AL1</strain>
    </source>
</reference>
<dbReference type="Gene3D" id="2.40.160.10">
    <property type="entry name" value="Porin"/>
    <property type="match status" value="1"/>
</dbReference>
<dbReference type="OrthoDB" id="1116797at2"/>
<accession>A0A563DEX4</accession>
<comment type="caution">
    <text evidence="3">The sequence shown here is derived from an EMBL/GenBank/DDBJ whole genome shotgun (WGS) entry which is preliminary data.</text>
</comment>
<evidence type="ECO:0008006" key="5">
    <source>
        <dbReference type="Google" id="ProtNLM"/>
    </source>
</evidence>
<feature type="coiled-coil region" evidence="1">
    <location>
        <begin position="31"/>
        <end position="58"/>
    </location>
</feature>
<keyword evidence="2" id="KW-0732">Signal</keyword>
<feature type="chain" id="PRO_5021766187" description="Porin" evidence="2">
    <location>
        <begin position="25"/>
        <end position="412"/>
    </location>
</feature>
<protein>
    <recommendedName>
        <fullName evidence="5">Porin</fullName>
    </recommendedName>
</protein>
<sequence length="412" mass="47018">MKKKKLLLSLCVFLSMLLPIHLESQVVDQESSNPQKQLENQQKQIQDLQEEMRMLKEQLYRTQVPANVDKSSQTSPEQELKKGPVYINKGKVFARIFMDYANNLTHAGDRRQGIDISRAYLGYDYQMTQELSARVMIDAAPEGILAQTGKSNTASLKNPVLKNAYIKYQDKENKYYIMGGMFTTLENTGYLKYWGNRYISKGLAVDSKMDKGTDIGIAGNYRFNKLISVEASIMNGEGYKTISKNGSFLYTLSVPLQITKNFEFKPLFSIKTGEDNHLKDKMFMSFLAGYKNKFISGGVEFAETFNDGKDDLNKYGYSIFINGKLNEKFKLIARYDQVKNTESSKSFSGYDIYGENGAFAGHYNLAMFGIEYKLIKNIKIAPAYMLRTLKNANQNQKDININTIYLFLECSF</sequence>